<reference evidence="2 3" key="1">
    <citation type="journal article" date="2017" name="Antonie Van Leeuwenhoek">
        <title>Rhizobium rhizosphaerae sp. nov., a novel species isolated from rice rhizosphere.</title>
        <authorList>
            <person name="Zhao J.J."/>
            <person name="Zhang J."/>
            <person name="Zhang R.J."/>
            <person name="Zhang C.W."/>
            <person name="Yin H.Q."/>
            <person name="Zhang X.X."/>
        </authorList>
    </citation>
    <scope>NUCLEOTIDE SEQUENCE [LARGE SCALE GENOMIC DNA]</scope>
    <source>
        <strain evidence="2 3">E3</strain>
    </source>
</reference>
<feature type="transmembrane region" description="Helical" evidence="1">
    <location>
        <begin position="12"/>
        <end position="29"/>
    </location>
</feature>
<dbReference type="EMBL" id="BAEN01000038">
    <property type="protein sequence ID" value="GAC14672.1"/>
    <property type="molecule type" value="Genomic_DNA"/>
</dbReference>
<evidence type="ECO:0008006" key="4">
    <source>
        <dbReference type="Google" id="ProtNLM"/>
    </source>
</evidence>
<dbReference type="Gene3D" id="1.10.390.20">
    <property type="match status" value="1"/>
</dbReference>
<evidence type="ECO:0000313" key="3">
    <source>
        <dbReference type="Proteomes" id="UP000006334"/>
    </source>
</evidence>
<dbReference type="AlphaFoldDB" id="K6Y8Z0"/>
<accession>K6Y8Z0</accession>
<evidence type="ECO:0000313" key="2">
    <source>
        <dbReference type="EMBL" id="GAC14672.1"/>
    </source>
</evidence>
<name>K6Y8Z0_9ALTE</name>
<dbReference type="OrthoDB" id="256673at2"/>
<dbReference type="eggNOG" id="ENOG50311K9">
    <property type="taxonomic scope" value="Bacteria"/>
</dbReference>
<dbReference type="Proteomes" id="UP000006334">
    <property type="component" value="Unassembled WGS sequence"/>
</dbReference>
<gene>
    <name evidence="2" type="ORF">GLIP_2044</name>
</gene>
<organism evidence="2 3">
    <name type="scientific">Aliiglaciecola lipolytica E3</name>
    <dbReference type="NCBI Taxonomy" id="1127673"/>
    <lineage>
        <taxon>Bacteria</taxon>
        <taxon>Pseudomonadati</taxon>
        <taxon>Pseudomonadota</taxon>
        <taxon>Gammaproteobacteria</taxon>
        <taxon>Alteromonadales</taxon>
        <taxon>Alteromonadaceae</taxon>
        <taxon>Aliiglaciecola</taxon>
    </lineage>
</organism>
<protein>
    <recommendedName>
        <fullName evidence="4">DUF1570 domain-containing protein</fullName>
    </recommendedName>
</protein>
<sequence length="376" mass="42888">MFIYKKRYLRLGIALLLIVVNSIVVFYIGRDRFALPDWFSTLQANIGALFDNEDDNTSKLNVTFDKIENPQAEKVNLIEQQDAKLTGSTNIINHAELSIHGSFCTDKRPESASKKIYSWIDGNGIRHLSDKPRRVDSSTLVSVIGTIPAEQLSINYISAPPSFDIKQKIHERVMANKALFAQITPKELIKPVTINFRIFNNKHTYQKYQQRIAPSLNSAVGFYSSGINESVVLMQNEQQSVNTAVHEAMHSINRHWFGHMSKWLNEGIAEYAESSQMNSYSKNHWLAHIRRNGAVSLSKLFNVNQHQWNAQSTKMYATSWALIAFLMDTQPKTLSRLLLEENNNGCKVININDIERITSKQLSVLQSAFDNWVQQI</sequence>
<dbReference type="RefSeq" id="WP_008844488.1">
    <property type="nucleotide sequence ID" value="NZ_BAEN01000038.1"/>
</dbReference>
<keyword evidence="3" id="KW-1185">Reference proteome</keyword>
<comment type="caution">
    <text evidence="2">The sequence shown here is derived from an EMBL/GenBank/DDBJ whole genome shotgun (WGS) entry which is preliminary data.</text>
</comment>
<evidence type="ECO:0000256" key="1">
    <source>
        <dbReference type="SAM" id="Phobius"/>
    </source>
</evidence>
<keyword evidence="1" id="KW-1133">Transmembrane helix</keyword>
<proteinExistence type="predicted"/>
<keyword evidence="1" id="KW-0812">Transmembrane</keyword>
<keyword evidence="1" id="KW-0472">Membrane</keyword>